<feature type="compositionally biased region" description="Polar residues" evidence="1">
    <location>
        <begin position="158"/>
        <end position="172"/>
    </location>
</feature>
<name>A0AAD4BYM9_BOLED</name>
<feature type="region of interest" description="Disordered" evidence="1">
    <location>
        <begin position="54"/>
        <end position="341"/>
    </location>
</feature>
<feature type="compositionally biased region" description="Basic and acidic residues" evidence="1">
    <location>
        <begin position="17"/>
        <end position="32"/>
    </location>
</feature>
<feature type="compositionally biased region" description="Basic and acidic residues" evidence="1">
    <location>
        <begin position="682"/>
        <end position="709"/>
    </location>
</feature>
<feature type="compositionally biased region" description="Low complexity" evidence="1">
    <location>
        <begin position="66"/>
        <end position="95"/>
    </location>
</feature>
<feature type="compositionally biased region" description="Basic and acidic residues" evidence="1">
    <location>
        <begin position="773"/>
        <end position="784"/>
    </location>
</feature>
<protein>
    <submittedName>
        <fullName evidence="2">Uncharacterized protein</fullName>
    </submittedName>
</protein>
<dbReference type="EMBL" id="WHUW01000008">
    <property type="protein sequence ID" value="KAF8443218.1"/>
    <property type="molecule type" value="Genomic_DNA"/>
</dbReference>
<proteinExistence type="predicted"/>
<feature type="compositionally biased region" description="Polar residues" evidence="1">
    <location>
        <begin position="944"/>
        <end position="956"/>
    </location>
</feature>
<feature type="compositionally biased region" description="Basic and acidic residues" evidence="1">
    <location>
        <begin position="228"/>
        <end position="246"/>
    </location>
</feature>
<dbReference type="AlphaFoldDB" id="A0AAD4BYM9"/>
<feature type="region of interest" description="Disordered" evidence="1">
    <location>
        <begin position="983"/>
        <end position="1013"/>
    </location>
</feature>
<feature type="compositionally biased region" description="Polar residues" evidence="1">
    <location>
        <begin position="987"/>
        <end position="999"/>
    </location>
</feature>
<accession>A0AAD4BYM9</accession>
<reference evidence="2" key="2">
    <citation type="journal article" date="2020" name="Nat. Commun.">
        <title>Large-scale genome sequencing of mycorrhizal fungi provides insights into the early evolution of symbiotic traits.</title>
        <authorList>
            <person name="Miyauchi S."/>
            <person name="Kiss E."/>
            <person name="Kuo A."/>
            <person name="Drula E."/>
            <person name="Kohler A."/>
            <person name="Sanchez-Garcia M."/>
            <person name="Morin E."/>
            <person name="Andreopoulos B."/>
            <person name="Barry K.W."/>
            <person name="Bonito G."/>
            <person name="Buee M."/>
            <person name="Carver A."/>
            <person name="Chen C."/>
            <person name="Cichocki N."/>
            <person name="Clum A."/>
            <person name="Culley D."/>
            <person name="Crous P.W."/>
            <person name="Fauchery L."/>
            <person name="Girlanda M."/>
            <person name="Hayes R.D."/>
            <person name="Keri Z."/>
            <person name="LaButti K."/>
            <person name="Lipzen A."/>
            <person name="Lombard V."/>
            <person name="Magnuson J."/>
            <person name="Maillard F."/>
            <person name="Murat C."/>
            <person name="Nolan M."/>
            <person name="Ohm R.A."/>
            <person name="Pangilinan J."/>
            <person name="Pereira M.F."/>
            <person name="Perotto S."/>
            <person name="Peter M."/>
            <person name="Pfister S."/>
            <person name="Riley R."/>
            <person name="Sitrit Y."/>
            <person name="Stielow J.B."/>
            <person name="Szollosi G."/>
            <person name="Zifcakova L."/>
            <person name="Stursova M."/>
            <person name="Spatafora J.W."/>
            <person name="Tedersoo L."/>
            <person name="Vaario L.M."/>
            <person name="Yamada A."/>
            <person name="Yan M."/>
            <person name="Wang P."/>
            <person name="Xu J."/>
            <person name="Bruns T."/>
            <person name="Baldrian P."/>
            <person name="Vilgalys R."/>
            <person name="Dunand C."/>
            <person name="Henrissat B."/>
            <person name="Grigoriev I.V."/>
            <person name="Hibbett D."/>
            <person name="Nagy L.G."/>
            <person name="Martin F.M."/>
        </authorList>
    </citation>
    <scope>NUCLEOTIDE SEQUENCE</scope>
    <source>
        <strain evidence="2">BED1</strain>
    </source>
</reference>
<feature type="compositionally biased region" description="Basic and acidic residues" evidence="1">
    <location>
        <begin position="734"/>
        <end position="756"/>
    </location>
</feature>
<reference evidence="2" key="1">
    <citation type="submission" date="2019-10" db="EMBL/GenBank/DDBJ databases">
        <authorList>
            <consortium name="DOE Joint Genome Institute"/>
            <person name="Kuo A."/>
            <person name="Miyauchi S."/>
            <person name="Kiss E."/>
            <person name="Drula E."/>
            <person name="Kohler A."/>
            <person name="Sanchez-Garcia M."/>
            <person name="Andreopoulos B."/>
            <person name="Barry K.W."/>
            <person name="Bonito G."/>
            <person name="Buee M."/>
            <person name="Carver A."/>
            <person name="Chen C."/>
            <person name="Cichocki N."/>
            <person name="Clum A."/>
            <person name="Culley D."/>
            <person name="Crous P.W."/>
            <person name="Fauchery L."/>
            <person name="Girlanda M."/>
            <person name="Hayes R."/>
            <person name="Keri Z."/>
            <person name="LaButti K."/>
            <person name="Lipzen A."/>
            <person name="Lombard V."/>
            <person name="Magnuson J."/>
            <person name="Maillard F."/>
            <person name="Morin E."/>
            <person name="Murat C."/>
            <person name="Nolan M."/>
            <person name="Ohm R."/>
            <person name="Pangilinan J."/>
            <person name="Pereira M."/>
            <person name="Perotto S."/>
            <person name="Peter M."/>
            <person name="Riley R."/>
            <person name="Sitrit Y."/>
            <person name="Stielow B."/>
            <person name="Szollosi G."/>
            <person name="Zifcakova L."/>
            <person name="Stursova M."/>
            <person name="Spatafora J.W."/>
            <person name="Tedersoo L."/>
            <person name="Vaario L.-M."/>
            <person name="Yamada A."/>
            <person name="Yan M."/>
            <person name="Wang P."/>
            <person name="Xu J."/>
            <person name="Bruns T."/>
            <person name="Baldrian P."/>
            <person name="Vilgalys R."/>
            <person name="Henrissat B."/>
            <person name="Grigoriev I.V."/>
            <person name="Hibbett D."/>
            <person name="Nagy L.G."/>
            <person name="Martin F.M."/>
        </authorList>
    </citation>
    <scope>NUCLEOTIDE SEQUENCE</scope>
    <source>
        <strain evidence="2">BED1</strain>
    </source>
</reference>
<gene>
    <name evidence="2" type="ORF">L210DRAFT_3535129</name>
</gene>
<feature type="region of interest" description="Disordered" evidence="1">
    <location>
        <begin position="673"/>
        <end position="847"/>
    </location>
</feature>
<feature type="compositionally biased region" description="Polar residues" evidence="1">
    <location>
        <begin position="96"/>
        <end position="108"/>
    </location>
</feature>
<feature type="compositionally biased region" description="Low complexity" evidence="1">
    <location>
        <begin position="206"/>
        <end position="217"/>
    </location>
</feature>
<feature type="compositionally biased region" description="Low complexity" evidence="1">
    <location>
        <begin position="821"/>
        <end position="840"/>
    </location>
</feature>
<feature type="compositionally biased region" description="Basic and acidic residues" evidence="1">
    <location>
        <begin position="195"/>
        <end position="204"/>
    </location>
</feature>
<organism evidence="2 3">
    <name type="scientific">Boletus edulis BED1</name>
    <dbReference type="NCBI Taxonomy" id="1328754"/>
    <lineage>
        <taxon>Eukaryota</taxon>
        <taxon>Fungi</taxon>
        <taxon>Dikarya</taxon>
        <taxon>Basidiomycota</taxon>
        <taxon>Agaricomycotina</taxon>
        <taxon>Agaricomycetes</taxon>
        <taxon>Agaricomycetidae</taxon>
        <taxon>Boletales</taxon>
        <taxon>Boletineae</taxon>
        <taxon>Boletaceae</taxon>
        <taxon>Boletoideae</taxon>
        <taxon>Boletus</taxon>
    </lineage>
</organism>
<dbReference type="Proteomes" id="UP001194468">
    <property type="component" value="Unassembled WGS sequence"/>
</dbReference>
<keyword evidence="3" id="KW-1185">Reference proteome</keyword>
<feature type="compositionally biased region" description="Polar residues" evidence="1">
    <location>
        <begin position="505"/>
        <end position="534"/>
    </location>
</feature>
<feature type="compositionally biased region" description="Polar residues" evidence="1">
    <location>
        <begin position="458"/>
        <end position="467"/>
    </location>
</feature>
<feature type="region of interest" description="Disordered" evidence="1">
    <location>
        <begin position="897"/>
        <end position="965"/>
    </location>
</feature>
<feature type="compositionally biased region" description="Basic and acidic residues" evidence="1">
    <location>
        <begin position="492"/>
        <end position="504"/>
    </location>
</feature>
<evidence type="ECO:0000313" key="3">
    <source>
        <dbReference type="Proteomes" id="UP001194468"/>
    </source>
</evidence>
<sequence>MYKSSRPNSDDEDDENDHAGEEDITARLDRRIGAKGTSENIAALQRVKSLAQRNRMALDKLSSRLNTPSPTHTSRSPNPSSTSSSSRLSHSQSQSAPQVQRNDTLSGSETERESLRAPTPSRSDSHSNSNSYRSSSPERSSTPPSVSNFHQRQRLISAPSSPGKTRQASPGPSRTPRKRVSMASAIPAQGVESGRYSRNDHDVTEAALAAVASSRRSPPGNKKSRQPLPREFRDRERRSLDGRRSIEPMTPHRASFRDDGYEDDYSPRTAAHTAVNATSKVQHSPRGARSTRFSTVRDLTRRHQTRWLSDDLSGNAPDSGRRQSQRGGSAESALNGGAGVTGRLAGESLRAAGIGMRGSMRQGAPSNEDVFGDGRNVNVPTREARSSAAGPSARRTVEWEDQERRRRPDVVDDRSRTSGSNARIGEAVGPPGSRPHLHSDPPRAPSALVVERGDTRSTGHSTSSRPATSMADFYHGENDSRNGTYSTRSRRVTYDLSDRPESRHSPTMRTISLAQTPTDPRAGTSSRNRTSVTPVGNGPLVNLNSPHNAEHTRLMLESLSMFKAQLSRLPTQSQTVRDLSDHSSAIIRSSEKLNKILRAATSNAVQQQIAIEVDDEYYEADGPNHPAQIWRDVGSDFRESLRESDDVVRSLTGFILGAGKLLKEVTGAPDPAHLRSISLDDEIPRRPPSDSGVERSSSRRSQDGRRSVESRLSWEPVTSTSGADVARRLSARSDLSHARPLSSRDRDSVSDQDRSTSSRNGLNPPSASRRLFAPREHREQRMATDESAICNSPSNVFDLSVDHEPSPTPVSRYPQAERSRPSLYSTQPPLPTLPSESLLQRSNTTFDKSNRRNVSLSSITTVRNPNPPFALSTPNPTTAVSIHTASASPETSTFLIERSGSRDSVRSSVTFSRPSGVSVSTLQHQQSRDEARRRAGTTAEEDTSGLNQIRPSLSGSETERDTRPRTLGVRAARMSFEAAVVEHETAGGNTQPKTITFPSQRRERRRTVTEIFG</sequence>
<evidence type="ECO:0000256" key="1">
    <source>
        <dbReference type="SAM" id="MobiDB-lite"/>
    </source>
</evidence>
<feature type="region of interest" description="Disordered" evidence="1">
    <location>
        <begin position="1"/>
        <end position="39"/>
    </location>
</feature>
<feature type="compositionally biased region" description="Polar residues" evidence="1">
    <location>
        <begin position="910"/>
        <end position="925"/>
    </location>
</feature>
<feature type="region of interest" description="Disordered" evidence="1">
    <location>
        <begin position="357"/>
        <end position="546"/>
    </location>
</feature>
<evidence type="ECO:0000313" key="2">
    <source>
        <dbReference type="EMBL" id="KAF8443218.1"/>
    </source>
</evidence>
<feature type="compositionally biased region" description="Basic and acidic residues" evidence="1">
    <location>
        <begin position="395"/>
        <end position="416"/>
    </location>
</feature>
<feature type="compositionally biased region" description="Low complexity" evidence="1">
    <location>
        <begin position="118"/>
        <end position="147"/>
    </location>
</feature>
<comment type="caution">
    <text evidence="2">The sequence shown here is derived from an EMBL/GenBank/DDBJ whole genome shotgun (WGS) entry which is preliminary data.</text>
</comment>